<dbReference type="InterPro" id="IPR050576">
    <property type="entry name" value="Cilia_flagella_integrity"/>
</dbReference>
<evidence type="ECO:0000256" key="3">
    <source>
        <dbReference type="ARBA" id="ARBA00006453"/>
    </source>
</evidence>
<dbReference type="AlphaFoldDB" id="A0A9Q0NBN8"/>
<dbReference type="GO" id="GO:0070840">
    <property type="term" value="F:dynein complex binding"/>
    <property type="evidence" value="ECO:0007669"/>
    <property type="project" value="TreeGrafter"/>
</dbReference>
<name>A0A9Q0NBN8_9DIPT</name>
<evidence type="ECO:0000256" key="4">
    <source>
        <dbReference type="ARBA" id="ARBA00022614"/>
    </source>
</evidence>
<dbReference type="SUPFAM" id="SSF52075">
    <property type="entry name" value="Outer arm dynein light chain 1"/>
    <property type="match status" value="1"/>
</dbReference>
<keyword evidence="4" id="KW-0433">Leucine-rich repeat</keyword>
<keyword evidence="6" id="KW-0969">Cilium</keyword>
<dbReference type="PANTHER" id="PTHR45973:SF9">
    <property type="entry name" value="LEUCINE-RICH REPEAT-CONTAINING PROTEIN 46"/>
    <property type="match status" value="1"/>
</dbReference>
<comment type="caution">
    <text evidence="11">The sequence shown here is derived from an EMBL/GenBank/DDBJ whole genome shotgun (WGS) entry which is preliminary data.</text>
</comment>
<keyword evidence="12" id="KW-1185">Reference proteome</keyword>
<sequence length="401" mass="45481">MVNETSDSYGLTSMTKAKIVDLCKKHKLYVTPRLNDVLYLHYQGFTEIKELDEYIGLKCLYLECNAISEISGLENQTELRCLLLHNNVIKKIANLHHCVHLDSINLSHNFITTIENLGSDVLPKLNTLTITNNCLRTEESIANLIHCKTLSVLDLSHNRIDDIVIVKILGQMPELRVLVLTGNPVVNQIPSYRKTLILTCKNLTYLDSRPVFDVDRACAEAWKRGGFEEERKVRMRWNQEERWKLISSFHSTIDLQRNGNNCDVATESEEHNSKHGIVSSSDQTMSPRNSVVADVPAQDCGMIEESSQTDEEFQDVESDDSFVTSLEQIDCIENRIAQLPSSGGETSNDYVDDSKNRSVDEIPEESCVEDKSIENQCNKDLYVLAKDSFEEDTRKMIANEG</sequence>
<evidence type="ECO:0000256" key="2">
    <source>
        <dbReference type="ARBA" id="ARBA00004138"/>
    </source>
</evidence>
<keyword evidence="5" id="KW-0677">Repeat</keyword>
<evidence type="ECO:0000313" key="12">
    <source>
        <dbReference type="Proteomes" id="UP001151699"/>
    </source>
</evidence>
<comment type="subcellular location">
    <subcellularLocation>
        <location evidence="2">Cell projection</location>
        <location evidence="2">Cilium</location>
    </subcellularLocation>
</comment>
<evidence type="ECO:0000256" key="1">
    <source>
        <dbReference type="ARBA" id="ARBA00003843"/>
    </source>
</evidence>
<organism evidence="11 12">
    <name type="scientific">Pseudolycoriella hygida</name>
    <dbReference type="NCBI Taxonomy" id="35572"/>
    <lineage>
        <taxon>Eukaryota</taxon>
        <taxon>Metazoa</taxon>
        <taxon>Ecdysozoa</taxon>
        <taxon>Arthropoda</taxon>
        <taxon>Hexapoda</taxon>
        <taxon>Insecta</taxon>
        <taxon>Pterygota</taxon>
        <taxon>Neoptera</taxon>
        <taxon>Endopterygota</taxon>
        <taxon>Diptera</taxon>
        <taxon>Nematocera</taxon>
        <taxon>Sciaroidea</taxon>
        <taxon>Sciaridae</taxon>
        <taxon>Pseudolycoriella</taxon>
    </lineage>
</organism>
<dbReference type="EMBL" id="WJQU01000001">
    <property type="protein sequence ID" value="KAJ6646384.1"/>
    <property type="molecule type" value="Genomic_DNA"/>
</dbReference>
<dbReference type="InterPro" id="IPR032675">
    <property type="entry name" value="LRR_dom_sf"/>
</dbReference>
<evidence type="ECO:0000256" key="7">
    <source>
        <dbReference type="ARBA" id="ARBA00023273"/>
    </source>
</evidence>
<dbReference type="PANTHER" id="PTHR45973">
    <property type="entry name" value="PROTEIN PHOSPHATASE 1 REGULATORY SUBUNIT SDS22-RELATED"/>
    <property type="match status" value="1"/>
</dbReference>
<evidence type="ECO:0000256" key="5">
    <source>
        <dbReference type="ARBA" id="ARBA00022737"/>
    </source>
</evidence>
<evidence type="ECO:0000256" key="10">
    <source>
        <dbReference type="SAM" id="MobiDB-lite"/>
    </source>
</evidence>
<feature type="non-terminal residue" evidence="11">
    <location>
        <position position="1"/>
    </location>
</feature>
<dbReference type="InterPro" id="IPR001611">
    <property type="entry name" value="Leu-rich_rpt"/>
</dbReference>
<feature type="region of interest" description="Disordered" evidence="10">
    <location>
        <begin position="339"/>
        <end position="367"/>
    </location>
</feature>
<dbReference type="GO" id="GO:0005930">
    <property type="term" value="C:axoneme"/>
    <property type="evidence" value="ECO:0007669"/>
    <property type="project" value="TreeGrafter"/>
</dbReference>
<evidence type="ECO:0000256" key="9">
    <source>
        <dbReference type="ARBA" id="ARBA00029577"/>
    </source>
</evidence>
<comment type="function">
    <text evidence="1">Cilium-specific protein required for cilia structures.</text>
</comment>
<keyword evidence="7" id="KW-0966">Cell projection</keyword>
<evidence type="ECO:0000256" key="8">
    <source>
        <dbReference type="ARBA" id="ARBA00024433"/>
    </source>
</evidence>
<feature type="compositionally biased region" description="Polar residues" evidence="10">
    <location>
        <begin position="339"/>
        <end position="349"/>
    </location>
</feature>
<comment type="similarity">
    <text evidence="3">Belongs to the DNAAF1 family.</text>
</comment>
<dbReference type="Pfam" id="PF14580">
    <property type="entry name" value="LRR_9"/>
    <property type="match status" value="1"/>
</dbReference>
<dbReference type="PROSITE" id="PS51450">
    <property type="entry name" value="LRR"/>
    <property type="match status" value="4"/>
</dbReference>
<dbReference type="Proteomes" id="UP001151699">
    <property type="component" value="Chromosome A"/>
</dbReference>
<protein>
    <recommendedName>
        <fullName evidence="8">Dynein axonemal assembly factor 1 homolog</fullName>
    </recommendedName>
    <alternativeName>
        <fullName evidence="9">Leucine-rich repeat-containing protein 50</fullName>
    </alternativeName>
</protein>
<dbReference type="FunFam" id="3.80.10.10:FF:000331">
    <property type="entry name" value="Dynein assembly factor 1, axonemal homolog"/>
    <property type="match status" value="1"/>
</dbReference>
<gene>
    <name evidence="11" type="ORF">Bhyg_01595</name>
</gene>
<dbReference type="FunFam" id="3.80.10.10:FF:000166">
    <property type="entry name" value="Dynein assembly factor 1, axonemal"/>
    <property type="match status" value="1"/>
</dbReference>
<evidence type="ECO:0000313" key="11">
    <source>
        <dbReference type="EMBL" id="KAJ6646384.1"/>
    </source>
</evidence>
<accession>A0A9Q0NBN8</accession>
<evidence type="ECO:0000256" key="6">
    <source>
        <dbReference type="ARBA" id="ARBA00023069"/>
    </source>
</evidence>
<reference evidence="11" key="1">
    <citation type="submission" date="2022-07" db="EMBL/GenBank/DDBJ databases">
        <authorList>
            <person name="Trinca V."/>
            <person name="Uliana J.V.C."/>
            <person name="Torres T.T."/>
            <person name="Ward R.J."/>
            <person name="Monesi N."/>
        </authorList>
    </citation>
    <scope>NUCLEOTIDE SEQUENCE</scope>
    <source>
        <strain evidence="11">HSMRA1968</strain>
        <tissue evidence="11">Whole embryos</tissue>
    </source>
</reference>
<proteinExistence type="inferred from homology"/>
<dbReference type="GO" id="GO:0035082">
    <property type="term" value="P:axoneme assembly"/>
    <property type="evidence" value="ECO:0007669"/>
    <property type="project" value="TreeGrafter"/>
</dbReference>
<dbReference type="Gene3D" id="3.80.10.10">
    <property type="entry name" value="Ribonuclease Inhibitor"/>
    <property type="match status" value="2"/>
</dbReference>
<dbReference type="OrthoDB" id="1904536at2759"/>